<dbReference type="AlphaFoldDB" id="A0AAV7E0C3"/>
<organism evidence="2 3">
    <name type="scientific">Aristolochia fimbriata</name>
    <name type="common">White veined hardy Dutchman's pipe vine</name>
    <dbReference type="NCBI Taxonomy" id="158543"/>
    <lineage>
        <taxon>Eukaryota</taxon>
        <taxon>Viridiplantae</taxon>
        <taxon>Streptophyta</taxon>
        <taxon>Embryophyta</taxon>
        <taxon>Tracheophyta</taxon>
        <taxon>Spermatophyta</taxon>
        <taxon>Magnoliopsida</taxon>
        <taxon>Magnoliidae</taxon>
        <taxon>Piperales</taxon>
        <taxon>Aristolochiaceae</taxon>
        <taxon>Aristolochia</taxon>
    </lineage>
</organism>
<keyword evidence="3" id="KW-1185">Reference proteome</keyword>
<sequence length="79" mass="8914">MANFTTTFGLFTLLMSCLIISHFFLCEGNIVAGETQEMVKPNGGSCECTMVRPFAWHCSCRRGRNYKSEGECLRNCNSY</sequence>
<dbReference type="EMBL" id="JAINDJ010000008">
    <property type="protein sequence ID" value="KAG9440817.1"/>
    <property type="molecule type" value="Genomic_DNA"/>
</dbReference>
<feature type="signal peptide" evidence="1">
    <location>
        <begin position="1"/>
        <end position="28"/>
    </location>
</feature>
<dbReference type="Proteomes" id="UP000825729">
    <property type="component" value="Unassembled WGS sequence"/>
</dbReference>
<evidence type="ECO:0000313" key="3">
    <source>
        <dbReference type="Proteomes" id="UP000825729"/>
    </source>
</evidence>
<proteinExistence type="predicted"/>
<reference evidence="2 3" key="1">
    <citation type="submission" date="2021-07" db="EMBL/GenBank/DDBJ databases">
        <title>The Aristolochia fimbriata genome: insights into angiosperm evolution, floral development and chemical biosynthesis.</title>
        <authorList>
            <person name="Jiao Y."/>
        </authorList>
    </citation>
    <scope>NUCLEOTIDE SEQUENCE [LARGE SCALE GENOMIC DNA]</scope>
    <source>
        <strain evidence="2">IBCAS-2021</strain>
        <tissue evidence="2">Leaf</tissue>
    </source>
</reference>
<gene>
    <name evidence="2" type="ORF">H6P81_020982</name>
</gene>
<evidence type="ECO:0000256" key="1">
    <source>
        <dbReference type="SAM" id="SignalP"/>
    </source>
</evidence>
<accession>A0AAV7E0C3</accession>
<name>A0AAV7E0C3_ARIFI</name>
<feature type="chain" id="PRO_5043910928" evidence="1">
    <location>
        <begin position="29"/>
        <end position="79"/>
    </location>
</feature>
<comment type="caution">
    <text evidence="2">The sequence shown here is derived from an EMBL/GenBank/DDBJ whole genome shotgun (WGS) entry which is preliminary data.</text>
</comment>
<keyword evidence="1" id="KW-0732">Signal</keyword>
<protein>
    <submittedName>
        <fullName evidence="2">Uncharacterized protein</fullName>
    </submittedName>
</protein>
<evidence type="ECO:0000313" key="2">
    <source>
        <dbReference type="EMBL" id="KAG9440817.1"/>
    </source>
</evidence>